<proteinExistence type="predicted"/>
<gene>
    <name evidence="2" type="primary">ANKMY1</name>
</gene>
<sequence length="1408" mass="154502">MKRWGTSLQRANAFREPCLVGLCCGSPAPKPRAGPRPIPPPSPLAGRPGPPGRASSAGSRLRLHEAQQLRLRVTLQRQQPRELALHWGQPAGVLAAAQHRSVEPCVRTVGLRTHNPGEARCLAALPAFYPVPANAGRVSPACDLIAGQPDAAGARRPSLACAAFGDLGVPVRSVQLSDRGAVGSPQQGRRVAVQRDMEGVGSALAFGGEAWKTYSSSVSLTGTSSDPDATEDPGDQESCAFFPKRDLATEDEESDGPLGQQDLKEAYVQLVQGTQEWHDGCTYRGEFGLHTKLGFGEFSWPTGETYRGHFYQDHLHGLGTYTWPDGSTFTGTFYLSRREGYGSLYLKTRLFQGLYKADTRFGPGVETHPDGSQDVGLWAKEHLIKLCSETPGSFSLLTYPELAHFLTRAPARLSLPGDGKMDWGLGEGQDPFFYEYKRFLLDDTLTLPPDMHVYSTDNSHLPVTCSFRKDLDARFFVDDVPPFVEDGEPWFITNETPLLVRMQEQAYRFRNNKAYTHWNMAAIMRGDRSSFAHCGLREQLAREMILKAENGDYDWICGILRDNLASANVADAKGYTVLAAAAVHCRVEIISLLLDSGADVNKLSDEGLTPLSMCFLLHYPATSFKANIAERTVPEPQEGTLRSPVLPTHSFLPVEYTTDSLKHQEDVLSQSWYELKSVVQGSEDDIASWNLLQLSQESVDMGSTSQRPGSAQDRGALLESLQGLDDALGNADKYSQYSNDMTFDTNRGVHAFSITLSPGFLEQSAYIYSLLKAPPLGASSSDKGTLRKMVLSLIERRNRWQTIQLLLRRGADPNLCCVPMQVLFFAVKAADVDGVKLLLENGARTDIQLPPQLRSLTPLHIAAALPGEAGVRVTELLLHAITDVDAQAADQDEMYRPHKVEQLSPSSLKLNNEPGPPSTYYTQSTPAPEGGRTALHVACEREDDAKCARDIVRLLLSHQANPNMLWSGHSPLSLSIVCGNDLIMRELLAHGADPNLPLTKGLGNALCMVCDLTYEHKRSTDNRLALIDRLINCGADILRPVKLTQGDKVAVGTVVDYGYFKFFQDRKIAHCPFHTLMPAERETFLARKRLLEYMGFQLRRAVLAKESQWDPTLLYLSKRAELAPSHKTKKKGLGSSKGPDTEELQQIPFFKFCCHCGRSVGVRLSPCPRCYSILTCSKLCKTRAWSEFHKQDCHATLVMMGRAEQLPWGYAQYSLLGTIWELPEAPGSVFSPVPTSALGSGLQGIPAPGTLQADSTCSPDGAPDVSFWGGPLPCTCPPRSPVPRSGRVSAARSHGGGPPPGPHRRAASPLLLLRVVARGTGSQERTWALSLDSQRRKQVQAGSEGRDLGPDQAFGLQLGCHRYLDFLGGIGSCLVRQPVRRLVKRNRKPLQPNLAPYQRVCYSTHSQA</sequence>
<evidence type="ECO:0000313" key="2">
    <source>
        <dbReference type="RefSeq" id="XP_042637241.1"/>
    </source>
</evidence>
<keyword evidence="1" id="KW-1185">Reference proteome</keyword>
<accession>A0AC54Z387</accession>
<protein>
    <submittedName>
        <fullName evidence="2">Ankyrin repeat and MYND domain-containing protein 1</fullName>
    </submittedName>
</protein>
<name>A0AC54Z387_ORYAF</name>
<reference evidence="2" key="1">
    <citation type="submission" date="2025-08" db="UniProtKB">
        <authorList>
            <consortium name="RefSeq"/>
        </authorList>
    </citation>
    <scope>IDENTIFICATION</scope>
</reference>
<evidence type="ECO:0000313" key="1">
    <source>
        <dbReference type="Proteomes" id="UP000694850"/>
    </source>
</evidence>
<dbReference type="Proteomes" id="UP000694850">
    <property type="component" value="Unplaced"/>
</dbReference>
<dbReference type="RefSeq" id="XP_042637241.1">
    <property type="nucleotide sequence ID" value="XM_042781307.1"/>
</dbReference>
<organism evidence="1 2">
    <name type="scientific">Orycteropus afer afer</name>
    <dbReference type="NCBI Taxonomy" id="1230840"/>
    <lineage>
        <taxon>Eukaryota</taxon>
        <taxon>Metazoa</taxon>
        <taxon>Chordata</taxon>
        <taxon>Craniata</taxon>
        <taxon>Vertebrata</taxon>
        <taxon>Euteleostomi</taxon>
        <taxon>Mammalia</taxon>
        <taxon>Eutheria</taxon>
        <taxon>Afrotheria</taxon>
        <taxon>Tubulidentata</taxon>
        <taxon>Orycteropodidae</taxon>
        <taxon>Orycteropus</taxon>
    </lineage>
</organism>